<accession>A0A2M4D6F5</accession>
<organism evidence="1">
    <name type="scientific">Anopheles darlingi</name>
    <name type="common">Mosquito</name>
    <dbReference type="NCBI Taxonomy" id="43151"/>
    <lineage>
        <taxon>Eukaryota</taxon>
        <taxon>Metazoa</taxon>
        <taxon>Ecdysozoa</taxon>
        <taxon>Arthropoda</taxon>
        <taxon>Hexapoda</taxon>
        <taxon>Insecta</taxon>
        <taxon>Pterygota</taxon>
        <taxon>Neoptera</taxon>
        <taxon>Endopterygota</taxon>
        <taxon>Diptera</taxon>
        <taxon>Nematocera</taxon>
        <taxon>Culicoidea</taxon>
        <taxon>Culicidae</taxon>
        <taxon>Anophelinae</taxon>
        <taxon>Anopheles</taxon>
    </lineage>
</organism>
<proteinExistence type="predicted"/>
<sequence>MVVMAAVAPSRCVRACFRLVSSLSCVLPAVPSSVCGVEGVALLEEEERSSATFAAATTGGLPGPRGLPPALPAPPLLLLLPLLVV</sequence>
<evidence type="ECO:0000313" key="1">
    <source>
        <dbReference type="EMBL" id="MBW73162.1"/>
    </source>
</evidence>
<dbReference type="AlphaFoldDB" id="A0A2M4D6F5"/>
<name>A0A2M4D6F5_ANODA</name>
<reference evidence="1" key="1">
    <citation type="submission" date="2018-01" db="EMBL/GenBank/DDBJ databases">
        <title>An insight into the sialome of Amazonian anophelines.</title>
        <authorList>
            <person name="Ribeiro J.M."/>
            <person name="Scarpassa V."/>
            <person name="Calvo E."/>
        </authorList>
    </citation>
    <scope>NUCLEOTIDE SEQUENCE</scope>
</reference>
<dbReference type="EMBL" id="GGFL01008984">
    <property type="protein sequence ID" value="MBW73162.1"/>
    <property type="molecule type" value="Transcribed_RNA"/>
</dbReference>
<protein>
    <submittedName>
        <fullName evidence="1">Putative secreted protein</fullName>
    </submittedName>
</protein>